<comment type="similarity">
    <text evidence="1">Belongs to the FabD family.</text>
</comment>
<keyword evidence="3" id="KW-1185">Reference proteome</keyword>
<dbReference type="PIRSF" id="PIRSF000446">
    <property type="entry name" value="Mct"/>
    <property type="match status" value="1"/>
</dbReference>
<dbReference type="PANTHER" id="PTHR47170">
    <property type="entry name" value="MALONYL-COA ACP TRANSACYLASE, ACP-BINDING"/>
    <property type="match status" value="1"/>
</dbReference>
<dbReference type="SMART" id="SM00827">
    <property type="entry name" value="PKS_AT"/>
    <property type="match status" value="1"/>
</dbReference>
<dbReference type="AlphaFoldDB" id="A0AAJ6W0M8"/>
<dbReference type="SUPFAM" id="SSF52151">
    <property type="entry name" value="FabD/lysophospholipase-like"/>
    <property type="match status" value="1"/>
</dbReference>
<dbReference type="GeneID" id="100900944"/>
<dbReference type="Proteomes" id="UP000694867">
    <property type="component" value="Unplaced"/>
</dbReference>
<dbReference type="InterPro" id="IPR016036">
    <property type="entry name" value="Malonyl_transacylase_ACP-bd"/>
</dbReference>
<dbReference type="GO" id="GO:0016740">
    <property type="term" value="F:transferase activity"/>
    <property type="evidence" value="ECO:0007669"/>
    <property type="project" value="InterPro"/>
</dbReference>
<organism evidence="3 4">
    <name type="scientific">Galendromus occidentalis</name>
    <name type="common">western predatory mite</name>
    <dbReference type="NCBI Taxonomy" id="34638"/>
    <lineage>
        <taxon>Eukaryota</taxon>
        <taxon>Metazoa</taxon>
        <taxon>Ecdysozoa</taxon>
        <taxon>Arthropoda</taxon>
        <taxon>Chelicerata</taxon>
        <taxon>Arachnida</taxon>
        <taxon>Acari</taxon>
        <taxon>Parasitiformes</taxon>
        <taxon>Mesostigmata</taxon>
        <taxon>Gamasina</taxon>
        <taxon>Phytoseioidea</taxon>
        <taxon>Phytoseiidae</taxon>
        <taxon>Typhlodrominae</taxon>
        <taxon>Galendromus</taxon>
    </lineage>
</organism>
<evidence type="ECO:0000313" key="4">
    <source>
        <dbReference type="RefSeq" id="XP_003748007.2"/>
    </source>
</evidence>
<dbReference type="InterPro" id="IPR024925">
    <property type="entry name" value="Malonyl_CoA-ACP_transAc"/>
</dbReference>
<evidence type="ECO:0000256" key="1">
    <source>
        <dbReference type="ARBA" id="ARBA00008217"/>
    </source>
</evidence>
<dbReference type="RefSeq" id="XP_003748007.2">
    <property type="nucleotide sequence ID" value="XM_003747959.3"/>
</dbReference>
<gene>
    <name evidence="4" type="primary">LOC100900944</name>
</gene>
<dbReference type="InterPro" id="IPR001227">
    <property type="entry name" value="Ac_transferase_dom_sf"/>
</dbReference>
<dbReference type="InterPro" id="IPR016035">
    <property type="entry name" value="Acyl_Trfase/lysoPLipase"/>
</dbReference>
<evidence type="ECO:0000259" key="2">
    <source>
        <dbReference type="SMART" id="SM00827"/>
    </source>
</evidence>
<dbReference type="InterPro" id="IPR052760">
    <property type="entry name" value="Mitochondrial_malonyltrans"/>
</dbReference>
<dbReference type="CTD" id="39910"/>
<dbReference type="PANTHER" id="PTHR47170:SF2">
    <property type="entry name" value="MALONYL-COA:ACP TRANSACYLASE (MAT) DOMAIN-CONTAINING PROTEIN"/>
    <property type="match status" value="1"/>
</dbReference>
<dbReference type="Gene3D" id="3.40.366.10">
    <property type="entry name" value="Malonyl-Coenzyme A Acyl Carrier Protein, domain 2"/>
    <property type="match status" value="1"/>
</dbReference>
<name>A0AAJ6W0M8_9ACAR</name>
<dbReference type="InterPro" id="IPR014043">
    <property type="entry name" value="Acyl_transferase_dom"/>
</dbReference>
<dbReference type="Pfam" id="PF00698">
    <property type="entry name" value="Acyl_transf_1"/>
    <property type="match status" value="1"/>
</dbReference>
<feature type="domain" description="Malonyl-CoA:ACP transacylase (MAT)" evidence="2">
    <location>
        <begin position="44"/>
        <end position="296"/>
    </location>
</feature>
<dbReference type="KEGG" id="goe:100900944"/>
<reference evidence="4" key="1">
    <citation type="submission" date="2025-08" db="UniProtKB">
        <authorList>
            <consortium name="RefSeq"/>
        </authorList>
    </citation>
    <scope>IDENTIFICATION</scope>
</reference>
<protein>
    <submittedName>
        <fullName evidence="4">Malonyl-CoA-acyl carrier protein transacylase, mitochondrial</fullName>
    </submittedName>
</protein>
<proteinExistence type="inferred from homology"/>
<accession>A0AAJ6W0M8</accession>
<dbReference type="Gene3D" id="3.30.70.250">
    <property type="entry name" value="Malonyl-CoA ACP transacylase, ACP-binding"/>
    <property type="match status" value="1"/>
</dbReference>
<sequence>MAKNLGGVPNVKEMFEYASSVMNYDLLKLCNEGPGDELNMTINCQAAVLVTSLAALEKLKYDNPYAVDRCVVTAGFSVGEYSALVFSGALSFEEAVQVVKVRGEAMQSVSEERESGLLTVFTGPDANIRYSMKLAREWCIEKEGIPEPVCEISNFLSPDCKVIGGDLKALEFLERNGRACGIKRSKRVRVSGAFHTSLMKPARNVLKKILEQVEVREPAIEVISNVSARAHRSRDGIRKALLEHICSPVQWEQTMHHIYTRDRTEEYPQTYEVGPGKTLRPLLRALNNRAYSQSHQVQL</sequence>
<dbReference type="SUPFAM" id="SSF55048">
    <property type="entry name" value="Probable ACP-binding domain of malonyl-CoA ACP transacylase"/>
    <property type="match status" value="1"/>
</dbReference>
<evidence type="ECO:0000313" key="3">
    <source>
        <dbReference type="Proteomes" id="UP000694867"/>
    </source>
</evidence>